<dbReference type="InterPro" id="IPR036084">
    <property type="entry name" value="Ser_inhib-like_sf"/>
</dbReference>
<reference evidence="1" key="1">
    <citation type="submission" date="2014-03" db="EMBL/GenBank/DDBJ databases">
        <title>The sialotranscriptome of Amblyomma triste, Amblyomma parvum and Amblyomma cajennense ticks, uncovered by 454-based RNA-seq.</title>
        <authorList>
            <person name="Garcia G.R."/>
            <person name="Gardinassi L.G."/>
            <person name="Ribeiro J.M."/>
            <person name="Anatrielo E."/>
            <person name="Ferreira B.R."/>
            <person name="Moreira H.N."/>
            <person name="Mafra C."/>
            <person name="Olegario M.M."/>
            <person name="Szabo P.J."/>
            <person name="Miranda-Santos I.K."/>
            <person name="Maruyama S.R."/>
        </authorList>
    </citation>
    <scope>NUCLEOTIDE SEQUENCE</scope>
    <source>
        <strain evidence="1">Araguapaz</strain>
        <tissue evidence="1">Salivary glands</tissue>
    </source>
</reference>
<accession>A0A023FT32</accession>
<dbReference type="SUPFAM" id="SSF57567">
    <property type="entry name" value="Serine protease inhibitors"/>
    <property type="match status" value="1"/>
</dbReference>
<dbReference type="Gene3D" id="2.10.25.10">
    <property type="entry name" value="Laminin"/>
    <property type="match status" value="1"/>
</dbReference>
<proteinExistence type="evidence at transcript level"/>
<name>A0A023FT32_AMBPA</name>
<feature type="non-terminal residue" evidence="1">
    <location>
        <position position="1"/>
    </location>
</feature>
<sequence>QTAEATPHTQEMPSLFWGALDPKIVCRRNEECTTRPLRCGEKRCQPWRKPRICKRDLTTRCFCKNGFCRNSEGKCIRIKHW</sequence>
<evidence type="ECO:0000313" key="1">
    <source>
        <dbReference type="EMBL" id="JAC24817.1"/>
    </source>
</evidence>
<dbReference type="AlphaFoldDB" id="A0A023FT32"/>
<dbReference type="EMBL" id="GBBL01002503">
    <property type="protein sequence ID" value="JAC24817.1"/>
    <property type="molecule type" value="mRNA"/>
</dbReference>
<organism evidence="1">
    <name type="scientific">Amblyomma parvum</name>
    <name type="common">South American tick</name>
    <dbReference type="NCBI Taxonomy" id="251391"/>
    <lineage>
        <taxon>Eukaryota</taxon>
        <taxon>Metazoa</taxon>
        <taxon>Ecdysozoa</taxon>
        <taxon>Arthropoda</taxon>
        <taxon>Chelicerata</taxon>
        <taxon>Arachnida</taxon>
        <taxon>Acari</taxon>
        <taxon>Parasitiformes</taxon>
        <taxon>Ixodida</taxon>
        <taxon>Ixodoidea</taxon>
        <taxon>Ixodidae</taxon>
        <taxon>Amblyomminae</taxon>
        <taxon>Amblyomma</taxon>
    </lineage>
</organism>
<protein>
    <submittedName>
        <fullName evidence="1">Uncharacterized protein</fullName>
    </submittedName>
</protein>